<name>A0A5J4QPB4_9ZZZZ</name>
<proteinExistence type="predicted"/>
<sequence length="42" mass="5166">MNNKNEYNKSFRKENNRKNIYNKTPHKSLYINSLYSNILLFI</sequence>
<dbReference type="AlphaFoldDB" id="A0A5J4QPB4"/>
<gene>
    <name evidence="1" type="ORF">EZS27_027623</name>
</gene>
<protein>
    <submittedName>
        <fullName evidence="1">Uncharacterized protein</fullName>
    </submittedName>
</protein>
<accession>A0A5J4QPB4</accession>
<evidence type="ECO:0000313" key="1">
    <source>
        <dbReference type="EMBL" id="KAA6322881.1"/>
    </source>
</evidence>
<dbReference type="EMBL" id="SNRY01002936">
    <property type="protein sequence ID" value="KAA6322881.1"/>
    <property type="molecule type" value="Genomic_DNA"/>
</dbReference>
<organism evidence="1">
    <name type="scientific">termite gut metagenome</name>
    <dbReference type="NCBI Taxonomy" id="433724"/>
    <lineage>
        <taxon>unclassified sequences</taxon>
        <taxon>metagenomes</taxon>
        <taxon>organismal metagenomes</taxon>
    </lineage>
</organism>
<comment type="caution">
    <text evidence="1">The sequence shown here is derived from an EMBL/GenBank/DDBJ whole genome shotgun (WGS) entry which is preliminary data.</text>
</comment>
<reference evidence="1" key="1">
    <citation type="submission" date="2019-03" db="EMBL/GenBank/DDBJ databases">
        <title>Single cell metagenomics reveals metabolic interactions within the superorganism composed of flagellate Streblomastix strix and complex community of Bacteroidetes bacteria on its surface.</title>
        <authorList>
            <person name="Treitli S.C."/>
            <person name="Kolisko M."/>
            <person name="Husnik F."/>
            <person name="Keeling P."/>
            <person name="Hampl V."/>
        </authorList>
    </citation>
    <scope>NUCLEOTIDE SEQUENCE</scope>
    <source>
        <strain evidence="1">STM</strain>
    </source>
</reference>